<keyword evidence="2" id="KW-0378">Hydrolase</keyword>
<feature type="region of interest" description="Disordered" evidence="5">
    <location>
        <begin position="725"/>
        <end position="756"/>
    </location>
</feature>
<keyword evidence="3" id="KW-0347">Helicase</keyword>
<dbReference type="PANTHER" id="PTHR14025:SF20">
    <property type="entry name" value="FANCONI ANEMIA GROUP M PROTEIN"/>
    <property type="match status" value="1"/>
</dbReference>
<gene>
    <name evidence="7" type="ORF">MGAL_10B060478</name>
</gene>
<dbReference type="Gene3D" id="1.10.150.20">
    <property type="entry name" value="5' to 3' exonuclease, C-terminal subdomain"/>
    <property type="match status" value="1"/>
</dbReference>
<evidence type="ECO:0000256" key="2">
    <source>
        <dbReference type="ARBA" id="ARBA00022801"/>
    </source>
</evidence>
<dbReference type="GO" id="GO:0043138">
    <property type="term" value="F:3'-5' DNA helicase activity"/>
    <property type="evidence" value="ECO:0007669"/>
    <property type="project" value="TreeGrafter"/>
</dbReference>
<evidence type="ECO:0000256" key="1">
    <source>
        <dbReference type="ARBA" id="ARBA00022741"/>
    </source>
</evidence>
<evidence type="ECO:0000313" key="7">
    <source>
        <dbReference type="EMBL" id="VDI63290.1"/>
    </source>
</evidence>
<evidence type="ECO:0000256" key="5">
    <source>
        <dbReference type="SAM" id="MobiDB-lite"/>
    </source>
</evidence>
<feature type="compositionally biased region" description="Basic and acidic residues" evidence="5">
    <location>
        <begin position="729"/>
        <end position="738"/>
    </location>
</feature>
<feature type="region of interest" description="Disordered" evidence="5">
    <location>
        <begin position="1318"/>
        <end position="1343"/>
    </location>
</feature>
<dbReference type="GO" id="GO:0045003">
    <property type="term" value="P:double-strand break repair via synthesis-dependent strand annealing"/>
    <property type="evidence" value="ECO:0007669"/>
    <property type="project" value="TreeGrafter"/>
</dbReference>
<feature type="region of interest" description="Disordered" evidence="5">
    <location>
        <begin position="1097"/>
        <end position="1168"/>
    </location>
</feature>
<feature type="compositionally biased region" description="Polar residues" evidence="5">
    <location>
        <begin position="501"/>
        <end position="514"/>
    </location>
</feature>
<dbReference type="CDD" id="cd20077">
    <property type="entry name" value="XPF_nuclease_FANCM"/>
    <property type="match status" value="1"/>
</dbReference>
<dbReference type="SMART" id="SM00891">
    <property type="entry name" value="ERCC4"/>
    <property type="match status" value="1"/>
</dbReference>
<dbReference type="InterPro" id="IPR047418">
    <property type="entry name" value="XPF_nuclease_FANCM"/>
</dbReference>
<dbReference type="InterPro" id="IPR011335">
    <property type="entry name" value="Restrct_endonuc-II-like"/>
</dbReference>
<feature type="region of interest" description="Disordered" evidence="5">
    <location>
        <begin position="487"/>
        <end position="541"/>
    </location>
</feature>
<accession>A0A8B6GFU5</accession>
<feature type="compositionally biased region" description="Basic and acidic residues" evidence="5">
    <location>
        <begin position="1097"/>
        <end position="1132"/>
    </location>
</feature>
<sequence>MTALAINTKTMKTIRNDMGFDVADSKSNGDGGISKEEYEELKRFYDGDPSTKTLPEKSTMLCLGETNQTESESHLSLSDWFPWQNRQQPTFVVDHSNLTKNFVEMVQFLELQEALDPKEDNYGQEMEVFLNEADILKPGQNDEDSGNIRQFFVGNDTTIKHGKKKKSLYSQNKPRRSDQLPEFDAFVVSGESDDDLPAIFDKKDDKDDEHVAKIKAVEITKAYRKSICIDGNFDRSEKKLKQKKRNFSGNISVVEVIADTDVNDFVETVPELPVIDEESQGSKSNEVGNEFRDEDRTHVQIDIEQGSMSKMEASDYEIISEMEAKSQDKHCEDFTKLLPIFFTMPVDIVSPQKITETNQEVFLVPEAPLIDELEVLVENINNLTTLPKIDMARLVEEWTLEYSGLNTKHTSKIEKKNSKDFEHNKSSLKCSDGCDDKTSGQDMGEKGNLDKDIDAFGESFNLSNNGNFQQKQAVNFNIDISSDFDSPIKPLTNKPNKSKRTSPIVQHNTSTSDNFELKISEDNTQSDAANTEKEGTDLVEEPSHKLNEDGAEMEIDSFSGSDDFLDTQANFMLASDDFLKEMNSDESNEGIKNKDSSLKLTQCVELFRESVSCIEKQRTGEEECSKSSSSNNKKISSCKSMDISLFDDSFMNDSVLEAIKTQAIVEENTSQSVGRIMSPSQYTFSQALAFVHDSDSTDLSGEREQSGTFKVPFEKEKDNMAVDFSSKQKKNEKLRNDESLCLGSSDQQKNNKPADYSPAAFTAIKPHDKLDTSQLNLINEIVNMDNMDAFSDDGEESDVPLFDLGFDVDDDIIPPSPCLSETTSQKSVLKNLGQSFLSSRKSLSFMCDKSRLVGQKNSTVLKPALSPTGEELELEQADGNDFEKSYSKVDEVSKGNKRTSATFSRKDDTFNVNPVNFDAGDNVLTQQNEDEDNISLSDLHGDFEMPPSPVLSGKRLLSQKPVFSPVNLEKKSPDGLKSDFSALALPDQGSPLMNLSIQDSPSMDDSFIVRKKRKKTLIINSPITPDIREKNDFDDFKTPLRPVSARVMKNISSTSSEEESILKKKPKKAVSFCIEELLDDESDFEDIVSIKKDKRNKSIDNETKNSDSNKWDSYDSNKRNLSDNNKRDSYENKKRKSKSPSNPFLVDEADVSEDEEASTDEEEGSDLDHMEDSFVSEGCTQLSQGQHEELQAIYLKSVRSPTGQGGKFKLKYDYDDNIDVYSQVPQDEESQYYDDSFVCDEEEEHDLLEGHEITILDKGNIIDNESFAGPRTRWSKPTRHKVMPTVKPIKRKRVKRIADSSSEEESDNQNMILMSPAEPGRKFLDSPAMTQGHGTISSRSSNRNIRQLLSSSEDEQYQKEGVVSPEIMCSLKSRIANKQNVANVTRNELSTSHILDASANMTISKEKEERIRRQKEKQEEFRKHLIAKQQNNASVDNTKNYCDDTALLTRRDLTNTDENSLLAEDSDLLLNTTKPSNNKSVIIVDSREINGAQDIVSTLRFNHDINVVAVQLDSCDYVVSVRMGVDRKQWSEFSNGTNRAKMTERLLEMCDFYERPCLIIEKDKCKPEEKGRILHWTKYVDKTLVHLIQSKMTLFFTENQLETASIVADLCQLENRKNCAISCPINLNTDQQNRVKFYRSIPHLSYVHCLFLCNNYKTVASFLCSETRTIMTNGKMTEERASNVYNYIRRTFDTQMLPSSYG</sequence>
<dbReference type="SUPFAM" id="SSF52980">
    <property type="entry name" value="Restriction endonuclease-like"/>
    <property type="match status" value="1"/>
</dbReference>
<feature type="compositionally biased region" description="Acidic residues" evidence="5">
    <location>
        <begin position="1147"/>
        <end position="1165"/>
    </location>
</feature>
<dbReference type="EMBL" id="UYJE01008366">
    <property type="protein sequence ID" value="VDI63290.1"/>
    <property type="molecule type" value="Genomic_DNA"/>
</dbReference>
<organism evidence="7 8">
    <name type="scientific">Mytilus galloprovincialis</name>
    <name type="common">Mediterranean mussel</name>
    <dbReference type="NCBI Taxonomy" id="29158"/>
    <lineage>
        <taxon>Eukaryota</taxon>
        <taxon>Metazoa</taxon>
        <taxon>Spiralia</taxon>
        <taxon>Lophotrochozoa</taxon>
        <taxon>Mollusca</taxon>
        <taxon>Bivalvia</taxon>
        <taxon>Autobranchia</taxon>
        <taxon>Pteriomorphia</taxon>
        <taxon>Mytilida</taxon>
        <taxon>Mytiloidea</taxon>
        <taxon>Mytilidae</taxon>
        <taxon>Mytilinae</taxon>
        <taxon>Mytilus</taxon>
    </lineage>
</organism>
<dbReference type="GO" id="GO:0005524">
    <property type="term" value="F:ATP binding"/>
    <property type="evidence" value="ECO:0007669"/>
    <property type="project" value="UniProtKB-KW"/>
</dbReference>
<proteinExistence type="predicted"/>
<dbReference type="InterPro" id="IPR031879">
    <property type="entry name" value="FANCM-MHF-bd"/>
</dbReference>
<evidence type="ECO:0000259" key="6">
    <source>
        <dbReference type="SMART" id="SM00891"/>
    </source>
</evidence>
<feature type="compositionally biased region" description="Basic and acidic residues" evidence="5">
    <location>
        <begin position="432"/>
        <end position="447"/>
    </location>
</feature>
<reference evidence="7" key="1">
    <citation type="submission" date="2018-11" db="EMBL/GenBank/DDBJ databases">
        <authorList>
            <person name="Alioto T."/>
            <person name="Alioto T."/>
        </authorList>
    </citation>
    <scope>NUCLEOTIDE SEQUENCE</scope>
</reference>
<evidence type="ECO:0000313" key="8">
    <source>
        <dbReference type="Proteomes" id="UP000596742"/>
    </source>
</evidence>
<evidence type="ECO:0000256" key="4">
    <source>
        <dbReference type="ARBA" id="ARBA00022840"/>
    </source>
</evidence>
<feature type="compositionally biased region" description="Basic and acidic residues" evidence="5">
    <location>
        <begin position="530"/>
        <end position="541"/>
    </location>
</feature>
<comment type="caution">
    <text evidence="7">The sequence shown here is derived from an EMBL/GenBank/DDBJ whole genome shotgun (WGS) entry which is preliminary data.</text>
</comment>
<keyword evidence="1" id="KW-0547">Nucleotide-binding</keyword>
<dbReference type="InterPro" id="IPR006166">
    <property type="entry name" value="ERCC4_domain"/>
</dbReference>
<dbReference type="GO" id="GO:0009378">
    <property type="term" value="F:four-way junction helicase activity"/>
    <property type="evidence" value="ECO:0007669"/>
    <property type="project" value="TreeGrafter"/>
</dbReference>
<dbReference type="GO" id="GO:0000400">
    <property type="term" value="F:four-way junction DNA binding"/>
    <property type="evidence" value="ECO:0007669"/>
    <property type="project" value="TreeGrafter"/>
</dbReference>
<feature type="domain" description="ERCC4" evidence="6">
    <location>
        <begin position="1481"/>
        <end position="1564"/>
    </location>
</feature>
<name>A0A8B6GFU5_MYTGA</name>
<protein>
    <submittedName>
        <fullName evidence="7">Fanconi anemia group M protein</fullName>
    </submittedName>
</protein>
<dbReference type="PANTHER" id="PTHR14025">
    <property type="entry name" value="FANCONI ANEMIA GROUP M FANCM FAMILY MEMBER"/>
    <property type="match status" value="1"/>
</dbReference>
<keyword evidence="4" id="KW-0067">ATP-binding</keyword>
<keyword evidence="8" id="KW-1185">Reference proteome</keyword>
<dbReference type="OrthoDB" id="6513042at2759"/>
<feature type="region of interest" description="Disordered" evidence="5">
    <location>
        <begin position="416"/>
        <end position="447"/>
    </location>
</feature>
<feature type="compositionally biased region" description="Polar residues" evidence="5">
    <location>
        <begin position="742"/>
        <end position="751"/>
    </location>
</feature>
<dbReference type="Pfam" id="PF16783">
    <property type="entry name" value="FANCM-MHF_bd"/>
    <property type="match status" value="1"/>
</dbReference>
<dbReference type="Gene3D" id="3.40.50.10130">
    <property type="match status" value="1"/>
</dbReference>
<dbReference type="GO" id="GO:0016787">
    <property type="term" value="F:hydrolase activity"/>
    <property type="evidence" value="ECO:0007669"/>
    <property type="project" value="UniProtKB-KW"/>
</dbReference>
<feature type="compositionally biased region" description="Basic and acidic residues" evidence="5">
    <location>
        <begin position="416"/>
        <end position="425"/>
    </location>
</feature>
<evidence type="ECO:0000256" key="3">
    <source>
        <dbReference type="ARBA" id="ARBA00022806"/>
    </source>
</evidence>
<dbReference type="Pfam" id="PF02732">
    <property type="entry name" value="ERCC4"/>
    <property type="match status" value="1"/>
</dbReference>
<dbReference type="GO" id="GO:0036297">
    <property type="term" value="P:interstrand cross-link repair"/>
    <property type="evidence" value="ECO:0007669"/>
    <property type="project" value="TreeGrafter"/>
</dbReference>
<dbReference type="Proteomes" id="UP000596742">
    <property type="component" value="Unassembled WGS sequence"/>
</dbReference>
<dbReference type="GO" id="GO:0004518">
    <property type="term" value="F:nuclease activity"/>
    <property type="evidence" value="ECO:0007669"/>
    <property type="project" value="InterPro"/>
</dbReference>